<dbReference type="GO" id="GO:0016740">
    <property type="term" value="F:transferase activity"/>
    <property type="evidence" value="ECO:0007669"/>
    <property type="project" value="UniProtKB-KW"/>
</dbReference>
<dbReference type="AlphaFoldDB" id="A0A377G631"/>
<dbReference type="OrthoDB" id="9785847at2"/>
<keyword evidence="3" id="KW-1185">Reference proteome</keyword>
<keyword evidence="2" id="KW-0808">Transferase</keyword>
<dbReference type="STRING" id="1094715.GCA_000236165_02764"/>
<dbReference type="EMBL" id="UGGT01000001">
    <property type="protein sequence ID" value="STO20265.1"/>
    <property type="molecule type" value="Genomic_DNA"/>
</dbReference>
<evidence type="ECO:0000313" key="2">
    <source>
        <dbReference type="EMBL" id="STO20265.1"/>
    </source>
</evidence>
<dbReference type="RefSeq" id="WP_010652477.1">
    <property type="nucleotide sequence ID" value="NZ_JAPHOO010000002.1"/>
</dbReference>
<dbReference type="SUPFAM" id="SSF53474">
    <property type="entry name" value="alpha/beta-Hydrolases"/>
    <property type="match status" value="1"/>
</dbReference>
<dbReference type="InterPro" id="IPR050266">
    <property type="entry name" value="AB_hydrolase_sf"/>
</dbReference>
<dbReference type="Gene3D" id="3.40.50.1820">
    <property type="entry name" value="alpha/beta hydrolase"/>
    <property type="match status" value="1"/>
</dbReference>
<protein>
    <submittedName>
        <fullName evidence="2">Acetoin dehydrogenase E2 subunit dihydrolipoyllysine-residue acetyltransferase</fullName>
    </submittedName>
</protein>
<dbReference type="Proteomes" id="UP000254554">
    <property type="component" value="Unassembled WGS sequence"/>
</dbReference>
<evidence type="ECO:0000313" key="3">
    <source>
        <dbReference type="Proteomes" id="UP000254554"/>
    </source>
</evidence>
<organism evidence="2 3">
    <name type="scientific">Fluoribacter dumoffii</name>
    <dbReference type="NCBI Taxonomy" id="463"/>
    <lineage>
        <taxon>Bacteria</taxon>
        <taxon>Pseudomonadati</taxon>
        <taxon>Pseudomonadota</taxon>
        <taxon>Gammaproteobacteria</taxon>
        <taxon>Legionellales</taxon>
        <taxon>Legionellaceae</taxon>
        <taxon>Fluoribacter</taxon>
    </lineage>
</organism>
<accession>A0A377G631</accession>
<dbReference type="Pfam" id="PF12697">
    <property type="entry name" value="Abhydrolase_6"/>
    <property type="match status" value="1"/>
</dbReference>
<gene>
    <name evidence="2" type="ORF">NCTC11370_00318</name>
</gene>
<feature type="domain" description="AB hydrolase-1" evidence="1">
    <location>
        <begin position="77"/>
        <end position="187"/>
    </location>
</feature>
<dbReference type="PANTHER" id="PTHR43798">
    <property type="entry name" value="MONOACYLGLYCEROL LIPASE"/>
    <property type="match status" value="1"/>
</dbReference>
<proteinExistence type="predicted"/>
<evidence type="ECO:0000259" key="1">
    <source>
        <dbReference type="Pfam" id="PF12697"/>
    </source>
</evidence>
<dbReference type="GeneID" id="93293675"/>
<dbReference type="InterPro" id="IPR029058">
    <property type="entry name" value="AB_hydrolase_fold"/>
</dbReference>
<name>A0A377G631_9GAMM</name>
<reference evidence="2 3" key="1">
    <citation type="submission" date="2018-06" db="EMBL/GenBank/DDBJ databases">
        <authorList>
            <consortium name="Pathogen Informatics"/>
            <person name="Doyle S."/>
        </authorList>
    </citation>
    <scope>NUCLEOTIDE SEQUENCE [LARGE SCALE GENOMIC DNA]</scope>
    <source>
        <strain evidence="2 3">NCTC11370</strain>
    </source>
</reference>
<dbReference type="InterPro" id="IPR000073">
    <property type="entry name" value="AB_hydrolase_1"/>
</dbReference>
<sequence length="293" mass="33393">MITSSLIHVRDILHAQLCYQAFITPIFLPLEKEYRDFAKLACEFIEGKRTEVIHKELPRHHVLHRFAPQKNSKGKKILITHGWISRAAYMARLIHALHQQGYEVYALDFPAHGEAKGLQLPWTDAVAILKDTINEHGPFYAVIGHSFGGSMLLNTLNVAGQLPEWQLAHKPERAILIASPTQMRSPVNRIAKKFKLSGHGYLYLRQVMKQQARFDIKLVRLHHFISQSPDISFLCIHGELDKTISTKESIEFCKKYPNAKLCLLPEANHVSVLLDERVEHLVCDFLEGRGAVS</sequence>